<proteinExistence type="predicted"/>
<dbReference type="Proteomes" id="UP000003175">
    <property type="component" value="Unassembled WGS sequence"/>
</dbReference>
<keyword evidence="2" id="KW-1185">Reference proteome</keyword>
<organism evidence="1 2">
    <name type="scientific">Selenomonas noxia F0398</name>
    <dbReference type="NCBI Taxonomy" id="702437"/>
    <lineage>
        <taxon>Bacteria</taxon>
        <taxon>Bacillati</taxon>
        <taxon>Bacillota</taxon>
        <taxon>Negativicutes</taxon>
        <taxon>Selenomonadales</taxon>
        <taxon>Selenomonadaceae</taxon>
        <taxon>Selenomonas</taxon>
    </lineage>
</organism>
<name>A0ABP2MNX5_9FIRM</name>
<accession>A0ABP2MNX5</accession>
<evidence type="ECO:0000313" key="2">
    <source>
        <dbReference type="Proteomes" id="UP000003175"/>
    </source>
</evidence>
<sequence>MKRKPRYFCGCIYIKSPFTFYLFEQLKNRMKIVLIDIGIGRTDCHRLIERSVAHLMQIFRNQGNRRECIPPAWLDGDMHTCAKLSANQVV</sequence>
<protein>
    <submittedName>
        <fullName evidence="1">Uncharacterized protein</fullName>
    </submittedName>
</protein>
<reference evidence="1 2" key="1">
    <citation type="submission" date="2011-08" db="EMBL/GenBank/DDBJ databases">
        <title>The Genome Sequence of Selenomonas noxia F0398.</title>
        <authorList>
            <consortium name="The Broad Institute Genome Sequencing Platform"/>
            <person name="Earl A."/>
            <person name="Ward D."/>
            <person name="Feldgarden M."/>
            <person name="Gevers D."/>
            <person name="Izard J."/>
            <person name="Ganesan A."/>
            <person name="Blanton J.M."/>
            <person name="Baranova O.V."/>
            <person name="Tanner A.C."/>
            <person name="Dewhirst F.E."/>
            <person name="Young S.K."/>
            <person name="Zeng Q."/>
            <person name="Gargeya S."/>
            <person name="Fitzgerald M."/>
            <person name="Haas B."/>
            <person name="Abouelleil A."/>
            <person name="Alvarado L."/>
            <person name="Arachchi H.M."/>
            <person name="Berlin A."/>
            <person name="Brown A."/>
            <person name="Chapman S.B."/>
            <person name="Chen Z."/>
            <person name="Dunbar C."/>
            <person name="Freedman E."/>
            <person name="Gearin G."/>
            <person name="Gellesch M."/>
            <person name="Goldberg J."/>
            <person name="Griggs A."/>
            <person name="Gujja S."/>
            <person name="Heiman D."/>
            <person name="Howarth C."/>
            <person name="Larson L."/>
            <person name="Lui A."/>
            <person name="MacDonald P.J.P."/>
            <person name="Montmayeur A."/>
            <person name="Murphy C."/>
            <person name="Neiman D."/>
            <person name="Pearson M."/>
            <person name="Priest M."/>
            <person name="Roberts A."/>
            <person name="Saif S."/>
            <person name="Shea T."/>
            <person name="Shenoy N."/>
            <person name="Sisk P."/>
            <person name="Stolte C."/>
            <person name="Sykes S."/>
            <person name="Wortman J."/>
            <person name="Nusbaum C."/>
            <person name="Birren B."/>
        </authorList>
    </citation>
    <scope>NUCLEOTIDE SEQUENCE [LARGE SCALE GENOMIC DNA]</scope>
    <source>
        <strain evidence="1 2">F0398</strain>
    </source>
</reference>
<gene>
    <name evidence="1" type="ORF">HMPREF9432_01580</name>
</gene>
<dbReference type="EMBL" id="ADGH01000016">
    <property type="protein sequence ID" value="EHG23906.1"/>
    <property type="molecule type" value="Genomic_DNA"/>
</dbReference>
<evidence type="ECO:0000313" key="1">
    <source>
        <dbReference type="EMBL" id="EHG23906.1"/>
    </source>
</evidence>
<comment type="caution">
    <text evidence="1">The sequence shown here is derived from an EMBL/GenBank/DDBJ whole genome shotgun (WGS) entry which is preliminary data.</text>
</comment>